<dbReference type="AlphaFoldDB" id="A0A1H0AFJ3"/>
<accession>A0A1H0AFJ3</accession>
<dbReference type="Gene3D" id="3.30.10.20">
    <property type="match status" value="1"/>
</dbReference>
<evidence type="ECO:0000259" key="3">
    <source>
        <dbReference type="PROSITE" id="PS51178"/>
    </source>
</evidence>
<feature type="transmembrane region" description="Helical" evidence="2">
    <location>
        <begin position="37"/>
        <end position="58"/>
    </location>
</feature>
<organism evidence="4 5">
    <name type="scientific">Nocardioides szechwanensis</name>
    <dbReference type="NCBI Taxonomy" id="1005944"/>
    <lineage>
        <taxon>Bacteria</taxon>
        <taxon>Bacillati</taxon>
        <taxon>Actinomycetota</taxon>
        <taxon>Actinomycetes</taxon>
        <taxon>Propionibacteriales</taxon>
        <taxon>Nocardioidaceae</taxon>
        <taxon>Nocardioides</taxon>
    </lineage>
</organism>
<dbReference type="CDD" id="cd06577">
    <property type="entry name" value="PASTA_pknB"/>
    <property type="match status" value="1"/>
</dbReference>
<dbReference type="EMBL" id="FNIC01000002">
    <property type="protein sequence ID" value="SDN32071.1"/>
    <property type="molecule type" value="Genomic_DNA"/>
</dbReference>
<proteinExistence type="predicted"/>
<gene>
    <name evidence="4" type="ORF">SAMN05192576_2018</name>
</gene>
<feature type="domain" description="PASTA" evidence="3">
    <location>
        <begin position="220"/>
        <end position="288"/>
    </location>
</feature>
<keyword evidence="2" id="KW-0472">Membrane</keyword>
<dbReference type="Proteomes" id="UP000199004">
    <property type="component" value="Unassembled WGS sequence"/>
</dbReference>
<dbReference type="PROSITE" id="PS51178">
    <property type="entry name" value="PASTA"/>
    <property type="match status" value="1"/>
</dbReference>
<keyword evidence="5" id="KW-1185">Reference proteome</keyword>
<dbReference type="InterPro" id="IPR005543">
    <property type="entry name" value="PASTA_dom"/>
</dbReference>
<protein>
    <submittedName>
        <fullName evidence="4">PASTA domain-containing protein</fullName>
    </submittedName>
</protein>
<reference evidence="5" key="1">
    <citation type="submission" date="2016-10" db="EMBL/GenBank/DDBJ databases">
        <authorList>
            <person name="Varghese N."/>
            <person name="Submissions S."/>
        </authorList>
    </citation>
    <scope>NUCLEOTIDE SEQUENCE [LARGE SCALE GENOMIC DNA]</scope>
    <source>
        <strain evidence="5">CGMCC 1.11147</strain>
    </source>
</reference>
<dbReference type="Pfam" id="PF03793">
    <property type="entry name" value="PASTA"/>
    <property type="match status" value="1"/>
</dbReference>
<evidence type="ECO:0000313" key="5">
    <source>
        <dbReference type="Proteomes" id="UP000199004"/>
    </source>
</evidence>
<keyword evidence="2" id="KW-1133">Transmembrane helix</keyword>
<name>A0A1H0AFJ3_9ACTN</name>
<evidence type="ECO:0000313" key="4">
    <source>
        <dbReference type="EMBL" id="SDN32071.1"/>
    </source>
</evidence>
<dbReference type="OrthoDB" id="3820281at2"/>
<feature type="region of interest" description="Disordered" evidence="1">
    <location>
        <begin position="63"/>
        <end position="86"/>
    </location>
</feature>
<evidence type="ECO:0000256" key="2">
    <source>
        <dbReference type="SAM" id="Phobius"/>
    </source>
</evidence>
<sequence length="288" mass="29870">MFDDNLTDLLEARAADVLVGPPPLAEMHRVAARRRRSYGVALAAAAAVVVTVGAVAVWPDGSGSGRDDAPIASDSPTDPAAGDVPPPGFRWVGMGQAVVAVPKSWPLNATNCGTPATDTVVVDQGVVPLCMALYPAGVTSVEIRAKNNMEEVSSWTPIEVDGEAALRSTDQAPVDAEPKVYRASIYLPERDVMFAASSSVSQEAADEVLTRVAILDALVAVPGISEANYGGEQRKAGENYVRTLEEAGLTAEVVTERHRGGAGFVLGVSPTPGTVVEPGTVVTVTVAR</sequence>
<evidence type="ECO:0000256" key="1">
    <source>
        <dbReference type="SAM" id="MobiDB-lite"/>
    </source>
</evidence>
<keyword evidence="2" id="KW-0812">Transmembrane</keyword>
<dbReference type="STRING" id="1005944.SAMN05192576_2018"/>
<dbReference type="RefSeq" id="WP_091024258.1">
    <property type="nucleotide sequence ID" value="NZ_BKAE01000011.1"/>
</dbReference>